<feature type="transmembrane region" description="Helical" evidence="2">
    <location>
        <begin position="127"/>
        <end position="147"/>
    </location>
</feature>
<feature type="transmembrane region" description="Helical" evidence="2">
    <location>
        <begin position="225"/>
        <end position="249"/>
    </location>
</feature>
<evidence type="ECO:0000256" key="2">
    <source>
        <dbReference type="SAM" id="Phobius"/>
    </source>
</evidence>
<keyword evidence="2" id="KW-0812">Transmembrane</keyword>
<keyword evidence="2" id="KW-0472">Membrane</keyword>
<proteinExistence type="predicted"/>
<feature type="transmembrane region" description="Helical" evidence="2">
    <location>
        <begin position="101"/>
        <end position="120"/>
    </location>
</feature>
<accession>A0A5C3P2L7</accession>
<evidence type="ECO:0000313" key="4">
    <source>
        <dbReference type="EMBL" id="TFK82858.1"/>
    </source>
</evidence>
<evidence type="ECO:0000259" key="3">
    <source>
        <dbReference type="Pfam" id="PF20151"/>
    </source>
</evidence>
<feature type="domain" description="DUF6533" evidence="3">
    <location>
        <begin position="24"/>
        <end position="69"/>
    </location>
</feature>
<protein>
    <recommendedName>
        <fullName evidence="3">DUF6533 domain-containing protein</fullName>
    </recommendedName>
</protein>
<keyword evidence="5" id="KW-1185">Reference proteome</keyword>
<dbReference type="STRING" id="1314778.A0A5C3P2L7"/>
<evidence type="ECO:0000256" key="1">
    <source>
        <dbReference type="SAM" id="MobiDB-lite"/>
    </source>
</evidence>
<name>A0A5C3P2L7_9APHY</name>
<organism evidence="4 5">
    <name type="scientific">Polyporus arcularius HHB13444</name>
    <dbReference type="NCBI Taxonomy" id="1314778"/>
    <lineage>
        <taxon>Eukaryota</taxon>
        <taxon>Fungi</taxon>
        <taxon>Dikarya</taxon>
        <taxon>Basidiomycota</taxon>
        <taxon>Agaricomycotina</taxon>
        <taxon>Agaricomycetes</taxon>
        <taxon>Polyporales</taxon>
        <taxon>Polyporaceae</taxon>
        <taxon>Polyporus</taxon>
    </lineage>
</organism>
<feature type="transmembrane region" description="Helical" evidence="2">
    <location>
        <begin position="255"/>
        <end position="277"/>
    </location>
</feature>
<dbReference type="Pfam" id="PF20151">
    <property type="entry name" value="DUF6533"/>
    <property type="match status" value="1"/>
</dbReference>
<evidence type="ECO:0000313" key="5">
    <source>
        <dbReference type="Proteomes" id="UP000308197"/>
    </source>
</evidence>
<gene>
    <name evidence="4" type="ORF">K466DRAFT_590208</name>
</gene>
<sequence length="356" mass="38795">MSSTADAAAAAIVALYNQLYTAHYCQVAASVLFIYDTFISFDREVTCFWTAQRTSASFLFFANKWISMILYITALVDFAYFSSDKTIGVHSCSLFAIVQRALLILQFVPVAVFSGLRVYVLCRSKLLGILVSALSLAPVGATLVLYAHQLSGINFPPFGCIAVDNANTVLNLRHTLIFGTAVVYGARVTLIAADILIIYITWTKLSGWDALKNIRQSKRLSLSDVLFRGGTTLLIMNVLHLVLSVTAVASDNGEGSYVTAFTAPITAILISHFLLALQKANQMVVRLDPDDPLHSSRNPYDSMPSFVSSLGAFINPVLSTRSDGDSLELQVRPRSLEVGEADEDEDKGRKVQAMSA</sequence>
<dbReference type="EMBL" id="ML211443">
    <property type="protein sequence ID" value="TFK82858.1"/>
    <property type="molecule type" value="Genomic_DNA"/>
</dbReference>
<feature type="region of interest" description="Disordered" evidence="1">
    <location>
        <begin position="329"/>
        <end position="356"/>
    </location>
</feature>
<dbReference type="InterPro" id="IPR045340">
    <property type="entry name" value="DUF6533"/>
</dbReference>
<dbReference type="Proteomes" id="UP000308197">
    <property type="component" value="Unassembled WGS sequence"/>
</dbReference>
<feature type="transmembrane region" description="Helical" evidence="2">
    <location>
        <begin position="176"/>
        <end position="202"/>
    </location>
</feature>
<feature type="transmembrane region" description="Helical" evidence="2">
    <location>
        <begin position="58"/>
        <end position="81"/>
    </location>
</feature>
<dbReference type="AlphaFoldDB" id="A0A5C3P2L7"/>
<keyword evidence="2" id="KW-1133">Transmembrane helix</keyword>
<reference evidence="4 5" key="1">
    <citation type="journal article" date="2019" name="Nat. Ecol. Evol.">
        <title>Megaphylogeny resolves global patterns of mushroom evolution.</title>
        <authorList>
            <person name="Varga T."/>
            <person name="Krizsan K."/>
            <person name="Foldi C."/>
            <person name="Dima B."/>
            <person name="Sanchez-Garcia M."/>
            <person name="Sanchez-Ramirez S."/>
            <person name="Szollosi G.J."/>
            <person name="Szarkandi J.G."/>
            <person name="Papp V."/>
            <person name="Albert L."/>
            <person name="Andreopoulos W."/>
            <person name="Angelini C."/>
            <person name="Antonin V."/>
            <person name="Barry K.W."/>
            <person name="Bougher N.L."/>
            <person name="Buchanan P."/>
            <person name="Buyck B."/>
            <person name="Bense V."/>
            <person name="Catcheside P."/>
            <person name="Chovatia M."/>
            <person name="Cooper J."/>
            <person name="Damon W."/>
            <person name="Desjardin D."/>
            <person name="Finy P."/>
            <person name="Geml J."/>
            <person name="Haridas S."/>
            <person name="Hughes K."/>
            <person name="Justo A."/>
            <person name="Karasinski D."/>
            <person name="Kautmanova I."/>
            <person name="Kiss B."/>
            <person name="Kocsube S."/>
            <person name="Kotiranta H."/>
            <person name="LaButti K.M."/>
            <person name="Lechner B.E."/>
            <person name="Liimatainen K."/>
            <person name="Lipzen A."/>
            <person name="Lukacs Z."/>
            <person name="Mihaltcheva S."/>
            <person name="Morgado L.N."/>
            <person name="Niskanen T."/>
            <person name="Noordeloos M.E."/>
            <person name="Ohm R.A."/>
            <person name="Ortiz-Santana B."/>
            <person name="Ovrebo C."/>
            <person name="Racz N."/>
            <person name="Riley R."/>
            <person name="Savchenko A."/>
            <person name="Shiryaev A."/>
            <person name="Soop K."/>
            <person name="Spirin V."/>
            <person name="Szebenyi C."/>
            <person name="Tomsovsky M."/>
            <person name="Tulloss R.E."/>
            <person name="Uehling J."/>
            <person name="Grigoriev I.V."/>
            <person name="Vagvolgyi C."/>
            <person name="Papp T."/>
            <person name="Martin F.M."/>
            <person name="Miettinen O."/>
            <person name="Hibbett D.S."/>
            <person name="Nagy L.G."/>
        </authorList>
    </citation>
    <scope>NUCLEOTIDE SEQUENCE [LARGE SCALE GENOMIC DNA]</scope>
    <source>
        <strain evidence="4 5">HHB13444</strain>
    </source>
</reference>
<dbReference type="InParanoid" id="A0A5C3P2L7"/>